<evidence type="ECO:0000313" key="3">
    <source>
        <dbReference type="EMBL" id="KAK5786803.1"/>
    </source>
</evidence>
<evidence type="ECO:0000313" key="4">
    <source>
        <dbReference type="Proteomes" id="UP001358586"/>
    </source>
</evidence>
<reference evidence="3 4" key="1">
    <citation type="submission" date="2023-03" db="EMBL/GenBank/DDBJ databases">
        <title>WGS of Gossypium arboreum.</title>
        <authorList>
            <person name="Yu D."/>
        </authorList>
    </citation>
    <scope>NUCLEOTIDE SEQUENCE [LARGE SCALE GENOMIC DNA]</scope>
    <source>
        <tissue evidence="3">Leaf</tissue>
    </source>
</reference>
<organism evidence="3 4">
    <name type="scientific">Gossypium arboreum</name>
    <name type="common">Tree cotton</name>
    <name type="synonym">Gossypium nanking</name>
    <dbReference type="NCBI Taxonomy" id="29729"/>
    <lineage>
        <taxon>Eukaryota</taxon>
        <taxon>Viridiplantae</taxon>
        <taxon>Streptophyta</taxon>
        <taxon>Embryophyta</taxon>
        <taxon>Tracheophyta</taxon>
        <taxon>Spermatophyta</taxon>
        <taxon>Magnoliopsida</taxon>
        <taxon>eudicotyledons</taxon>
        <taxon>Gunneridae</taxon>
        <taxon>Pentapetalae</taxon>
        <taxon>rosids</taxon>
        <taxon>malvids</taxon>
        <taxon>Malvales</taxon>
        <taxon>Malvaceae</taxon>
        <taxon>Malvoideae</taxon>
        <taxon>Gossypium</taxon>
    </lineage>
</organism>
<gene>
    <name evidence="3" type="ORF">PVK06_041449</name>
</gene>
<dbReference type="PANTHER" id="PTHR31901">
    <property type="entry name" value="GH3 DOMAIN-CONTAINING PROTEIN"/>
    <property type="match status" value="1"/>
</dbReference>
<comment type="caution">
    <text evidence="3">The sequence shown here is derived from an EMBL/GenBank/DDBJ whole genome shotgun (WGS) entry which is preliminary data.</text>
</comment>
<dbReference type="InterPro" id="IPR004993">
    <property type="entry name" value="GH3"/>
</dbReference>
<proteinExistence type="predicted"/>
<name>A0ABR0N879_GOSAR</name>
<sequence length="498" mass="55636">MADESEIKEIYENGMKILEDLTNNADELQEQILEEILTRNAGTEYLSRFFPNGQADKQSFKTNVPIVTYEDIKPYIDRIANGEISSILFADPITPFIRSSGTSGGQPKLIPMTAESFEKRKYHLLLSDIVVKKCFSGLDEGKLLLLHFIKPEMGTPSGLVASPYTTFFSKTNTFKNSLAKSSTSPIDTILCLENKQSMYCQLLSGLLQLDKIIVIGSSFASVLARSIKFLEDYWKEFCSNIRTGYLSDWITDHGCRNAMSSILTGPNPELADLIQQICQDISWEGIIKKLWPKIKYIHGIITGSMSQYVSLLEFYGGGIPLVSRSYNSSECSFGINLNPLSKPFDVSYTFLPHTAYFQFLPVNNDCGGKSREFELHGASATESSGIKNETMAVNELELKMKGSNDLPKLDARVMEQCCCIVEESFDFTYKSFRKDGAISALELRVVKHGSFDELMDFYTSKGASISQYKPPCCLKSEEAIKILNSGMVGKFFSPKTVC</sequence>
<dbReference type="InterPro" id="IPR055378">
    <property type="entry name" value="GH3_C"/>
</dbReference>
<feature type="domain" description="GH3 C-terminal" evidence="2">
    <location>
        <begin position="397"/>
        <end position="478"/>
    </location>
</feature>
<feature type="coiled-coil region" evidence="1">
    <location>
        <begin position="11"/>
        <end position="38"/>
    </location>
</feature>
<dbReference type="Proteomes" id="UP001358586">
    <property type="component" value="Chromosome 11"/>
</dbReference>
<dbReference type="EMBL" id="JARKNE010000011">
    <property type="protein sequence ID" value="KAK5786803.1"/>
    <property type="molecule type" value="Genomic_DNA"/>
</dbReference>
<accession>A0ABR0N879</accession>
<dbReference type="Pfam" id="PF23572">
    <property type="entry name" value="GH3_C"/>
    <property type="match status" value="1"/>
</dbReference>
<protein>
    <recommendedName>
        <fullName evidence="2">GH3 C-terminal domain-containing protein</fullName>
    </recommendedName>
</protein>
<evidence type="ECO:0000256" key="1">
    <source>
        <dbReference type="SAM" id="Coils"/>
    </source>
</evidence>
<dbReference type="Pfam" id="PF03321">
    <property type="entry name" value="GH3"/>
    <property type="match status" value="1"/>
</dbReference>
<keyword evidence="4" id="KW-1185">Reference proteome</keyword>
<keyword evidence="1" id="KW-0175">Coiled coil</keyword>
<evidence type="ECO:0000259" key="2">
    <source>
        <dbReference type="Pfam" id="PF23572"/>
    </source>
</evidence>
<dbReference type="PANTHER" id="PTHR31901:SF95">
    <property type="entry name" value="INDOLE-3-ACETIC ACID-AMIDO SYNTHETASE GH3.17-LIKE"/>
    <property type="match status" value="1"/>
</dbReference>